<keyword evidence="3" id="KW-1185">Reference proteome</keyword>
<name>A0AAN9KC61_CANGL</name>
<proteinExistence type="predicted"/>
<gene>
    <name evidence="1" type="ORF">VNO77_39211</name>
    <name evidence="2" type="ORF">VNO77_39224</name>
</gene>
<dbReference type="AlphaFoldDB" id="A0AAN9KC61"/>
<evidence type="ECO:0000313" key="3">
    <source>
        <dbReference type="Proteomes" id="UP001367508"/>
    </source>
</evidence>
<evidence type="ECO:0000313" key="1">
    <source>
        <dbReference type="EMBL" id="KAK7314003.1"/>
    </source>
</evidence>
<protein>
    <submittedName>
        <fullName evidence="1">Uncharacterized protein</fullName>
    </submittedName>
</protein>
<dbReference type="Proteomes" id="UP001367508">
    <property type="component" value="Unassembled WGS sequence"/>
</dbReference>
<dbReference type="EMBL" id="JAYMYQ010000009">
    <property type="protein sequence ID" value="KAK7314003.1"/>
    <property type="molecule type" value="Genomic_DNA"/>
</dbReference>
<dbReference type="EMBL" id="JAYMYQ010000009">
    <property type="protein sequence ID" value="KAK7314016.1"/>
    <property type="molecule type" value="Genomic_DNA"/>
</dbReference>
<organism evidence="1 3">
    <name type="scientific">Canavalia gladiata</name>
    <name type="common">Sword bean</name>
    <name type="synonym">Dolichos gladiatus</name>
    <dbReference type="NCBI Taxonomy" id="3824"/>
    <lineage>
        <taxon>Eukaryota</taxon>
        <taxon>Viridiplantae</taxon>
        <taxon>Streptophyta</taxon>
        <taxon>Embryophyta</taxon>
        <taxon>Tracheophyta</taxon>
        <taxon>Spermatophyta</taxon>
        <taxon>Magnoliopsida</taxon>
        <taxon>eudicotyledons</taxon>
        <taxon>Gunneridae</taxon>
        <taxon>Pentapetalae</taxon>
        <taxon>rosids</taxon>
        <taxon>fabids</taxon>
        <taxon>Fabales</taxon>
        <taxon>Fabaceae</taxon>
        <taxon>Papilionoideae</taxon>
        <taxon>50 kb inversion clade</taxon>
        <taxon>NPAAA clade</taxon>
        <taxon>indigoferoid/millettioid clade</taxon>
        <taxon>Phaseoleae</taxon>
        <taxon>Canavalia</taxon>
    </lineage>
</organism>
<accession>A0AAN9KC61</accession>
<comment type="caution">
    <text evidence="1">The sequence shown here is derived from an EMBL/GenBank/DDBJ whole genome shotgun (WGS) entry which is preliminary data.</text>
</comment>
<reference evidence="1 3" key="1">
    <citation type="submission" date="2024-01" db="EMBL/GenBank/DDBJ databases">
        <title>The genomes of 5 underutilized Papilionoideae crops provide insights into root nodulation and disease resistanc.</title>
        <authorList>
            <person name="Jiang F."/>
        </authorList>
    </citation>
    <scope>NUCLEOTIDE SEQUENCE [LARGE SCALE GENOMIC DNA]</scope>
    <source>
        <strain evidence="1">LVBAO_FW01</strain>
        <tissue evidence="1">Leaves</tissue>
    </source>
</reference>
<evidence type="ECO:0000313" key="2">
    <source>
        <dbReference type="EMBL" id="KAK7314016.1"/>
    </source>
</evidence>
<sequence>MRELFCNFGGFEGHSAILSIGGAELGFKESIFVEKWKGKKCSMWGSKQGHWGHRPHTLPLEPMNLVGLEPQSRGARATRRPVG</sequence>